<dbReference type="EMBL" id="VIWT01000001">
    <property type="protein sequence ID" value="TWF99950.1"/>
    <property type="molecule type" value="Genomic_DNA"/>
</dbReference>
<evidence type="ECO:0000259" key="3">
    <source>
        <dbReference type="Pfam" id="PF23359"/>
    </source>
</evidence>
<organism evidence="4 5">
    <name type="scientific">Kitasatospora viridis</name>
    <dbReference type="NCBI Taxonomy" id="281105"/>
    <lineage>
        <taxon>Bacteria</taxon>
        <taxon>Bacillati</taxon>
        <taxon>Actinomycetota</taxon>
        <taxon>Actinomycetes</taxon>
        <taxon>Kitasatosporales</taxon>
        <taxon>Streptomycetaceae</taxon>
        <taxon>Kitasatospora</taxon>
    </lineage>
</organism>
<feature type="compositionally biased region" description="Low complexity" evidence="2">
    <location>
        <begin position="120"/>
        <end position="130"/>
    </location>
</feature>
<keyword evidence="5" id="KW-1185">Reference proteome</keyword>
<dbReference type="RefSeq" id="WP_145906124.1">
    <property type="nucleotide sequence ID" value="NZ_BAAAMZ010000021.1"/>
</dbReference>
<sequence>MDAETAVAVSLYKNGATVADIAEVTGLTQHELAAAVTGTGAPFAVRTPTNDPSGMLITWGQQHGTKGMQRLAETARNALAGLQEAHRNEAVVEAARARVRAAREQLATAEQALRTAQGTAPKKSAAAAPAVPRPDRAEGALIREWARARGHQVGSAGAIAQDLIVAYRAEHPRADAA</sequence>
<dbReference type="Gene3D" id="4.10.320.10">
    <property type="entry name" value="E3-binding domain"/>
    <property type="match status" value="1"/>
</dbReference>
<dbReference type="Pfam" id="PF23359">
    <property type="entry name" value="Lsr2_DNA-bd"/>
    <property type="match status" value="1"/>
</dbReference>
<gene>
    <name evidence="4" type="ORF">FHX73_113810</name>
</gene>
<reference evidence="4 5" key="1">
    <citation type="submission" date="2019-06" db="EMBL/GenBank/DDBJ databases">
        <title>Sequencing the genomes of 1000 actinobacteria strains.</title>
        <authorList>
            <person name="Klenk H.-P."/>
        </authorList>
    </citation>
    <scope>NUCLEOTIDE SEQUENCE [LARGE SCALE GENOMIC DNA]</scope>
    <source>
        <strain evidence="4 5">DSM 44826</strain>
    </source>
</reference>
<feature type="region of interest" description="Disordered" evidence="2">
    <location>
        <begin position="113"/>
        <end position="135"/>
    </location>
</feature>
<protein>
    <submittedName>
        <fullName evidence="4">Lsr2 protein</fullName>
    </submittedName>
</protein>
<dbReference type="GO" id="GO:0016746">
    <property type="term" value="F:acyltransferase activity"/>
    <property type="evidence" value="ECO:0007669"/>
    <property type="project" value="InterPro"/>
</dbReference>
<dbReference type="GO" id="GO:0003677">
    <property type="term" value="F:DNA binding"/>
    <property type="evidence" value="ECO:0007669"/>
    <property type="project" value="UniProtKB-KW"/>
</dbReference>
<dbReference type="InterPro" id="IPR055370">
    <property type="entry name" value="Lsr2_DNA-bd"/>
</dbReference>
<proteinExistence type="predicted"/>
<comment type="caution">
    <text evidence="4">The sequence shown here is derived from an EMBL/GenBank/DDBJ whole genome shotgun (WGS) entry which is preliminary data.</text>
</comment>
<evidence type="ECO:0000256" key="1">
    <source>
        <dbReference type="ARBA" id="ARBA00023125"/>
    </source>
</evidence>
<dbReference type="AlphaFoldDB" id="A0A561UKR1"/>
<accession>A0A561UKR1</accession>
<evidence type="ECO:0000256" key="2">
    <source>
        <dbReference type="SAM" id="MobiDB-lite"/>
    </source>
</evidence>
<keyword evidence="1" id="KW-0238">DNA-binding</keyword>
<evidence type="ECO:0000313" key="4">
    <source>
        <dbReference type="EMBL" id="TWF99950.1"/>
    </source>
</evidence>
<evidence type="ECO:0000313" key="5">
    <source>
        <dbReference type="Proteomes" id="UP000317940"/>
    </source>
</evidence>
<feature type="domain" description="Lsr2 DNA-binding" evidence="3">
    <location>
        <begin position="135"/>
        <end position="169"/>
    </location>
</feature>
<dbReference type="OrthoDB" id="4113332at2"/>
<dbReference type="Proteomes" id="UP000317940">
    <property type="component" value="Unassembled WGS sequence"/>
</dbReference>
<dbReference type="InterPro" id="IPR036625">
    <property type="entry name" value="E3-bd_dom_sf"/>
</dbReference>
<name>A0A561UKR1_9ACTN</name>